<sequence length="213" mass="24268">MTDDAVDKSPLPGGGPAAPALHRPKRIEIETERFLIRGVRTTDIDQTWVDWAADREAMLMYNQKIDPEIAHAHFVRMALDVNGVRTFMPGIFDKSGTPIGYFLISRRPGAGVASFEYFLGDRAWWGKNVILETRAALLDYFFETHDLVKAMGYPFARNFASVFNYKAQGWIQEGTLMSHTVSVADPDTRLDMLVFRLFKEEWDEIRNTRTTAS</sequence>
<evidence type="ECO:0000313" key="3">
    <source>
        <dbReference type="EMBL" id="PTN00801.1"/>
    </source>
</evidence>
<name>A0A2T5BP60_9RHOB</name>
<protein>
    <submittedName>
        <fullName evidence="3">RimJ/RimL family protein N-acetyltransferase</fullName>
    </submittedName>
</protein>
<dbReference type="Pfam" id="PF13302">
    <property type="entry name" value="Acetyltransf_3"/>
    <property type="match status" value="1"/>
</dbReference>
<dbReference type="InterPro" id="IPR000182">
    <property type="entry name" value="GNAT_dom"/>
</dbReference>
<dbReference type="AlphaFoldDB" id="A0A2T5BP60"/>
<evidence type="ECO:0000259" key="2">
    <source>
        <dbReference type="Pfam" id="PF13302"/>
    </source>
</evidence>
<dbReference type="Proteomes" id="UP000243859">
    <property type="component" value="Unassembled WGS sequence"/>
</dbReference>
<dbReference type="GO" id="GO:0016747">
    <property type="term" value="F:acyltransferase activity, transferring groups other than amino-acyl groups"/>
    <property type="evidence" value="ECO:0007669"/>
    <property type="project" value="InterPro"/>
</dbReference>
<dbReference type="Gene3D" id="3.40.630.30">
    <property type="match status" value="1"/>
</dbReference>
<comment type="caution">
    <text evidence="3">The sequence shown here is derived from an EMBL/GenBank/DDBJ whole genome shotgun (WGS) entry which is preliminary data.</text>
</comment>
<proteinExistence type="predicted"/>
<reference evidence="3 4" key="1">
    <citation type="submission" date="2018-04" db="EMBL/GenBank/DDBJ databases">
        <title>Genomic Encyclopedia of Archaeal and Bacterial Type Strains, Phase II (KMG-II): from individual species to whole genera.</title>
        <authorList>
            <person name="Goeker M."/>
        </authorList>
    </citation>
    <scope>NUCLEOTIDE SEQUENCE [LARGE SCALE GENOMIC DNA]</scope>
    <source>
        <strain evidence="3 4">DSM 18064</strain>
    </source>
</reference>
<organism evidence="3 4">
    <name type="scientific">Rhodovulum imhoffii</name>
    <dbReference type="NCBI Taxonomy" id="365340"/>
    <lineage>
        <taxon>Bacteria</taxon>
        <taxon>Pseudomonadati</taxon>
        <taxon>Pseudomonadota</taxon>
        <taxon>Alphaproteobacteria</taxon>
        <taxon>Rhodobacterales</taxon>
        <taxon>Paracoccaceae</taxon>
        <taxon>Rhodovulum</taxon>
    </lineage>
</organism>
<dbReference type="RefSeq" id="WP_107893422.1">
    <property type="nucleotide sequence ID" value="NZ_NHSI01000051.1"/>
</dbReference>
<dbReference type="InterPro" id="IPR016181">
    <property type="entry name" value="Acyl_CoA_acyltransferase"/>
</dbReference>
<keyword evidence="3" id="KW-0808">Transferase</keyword>
<gene>
    <name evidence="3" type="ORF">C8N32_12213</name>
</gene>
<accession>A0A2T5BP60</accession>
<feature type="region of interest" description="Disordered" evidence="1">
    <location>
        <begin position="1"/>
        <end position="22"/>
    </location>
</feature>
<dbReference type="EMBL" id="QAAA01000022">
    <property type="protein sequence ID" value="PTN00801.1"/>
    <property type="molecule type" value="Genomic_DNA"/>
</dbReference>
<evidence type="ECO:0000313" key="4">
    <source>
        <dbReference type="Proteomes" id="UP000243859"/>
    </source>
</evidence>
<feature type="domain" description="N-acetyltransferase" evidence="2">
    <location>
        <begin position="33"/>
        <end position="162"/>
    </location>
</feature>
<evidence type="ECO:0000256" key="1">
    <source>
        <dbReference type="SAM" id="MobiDB-lite"/>
    </source>
</evidence>
<dbReference type="OrthoDB" id="7351203at2"/>
<dbReference type="SUPFAM" id="SSF55729">
    <property type="entry name" value="Acyl-CoA N-acyltransferases (Nat)"/>
    <property type="match status" value="1"/>
</dbReference>
<keyword evidence="4" id="KW-1185">Reference proteome</keyword>